<dbReference type="RefSeq" id="WP_066494440.1">
    <property type="nucleotide sequence ID" value="NZ_CP013388.1"/>
</dbReference>
<protein>
    <submittedName>
        <fullName evidence="2">Uncharacterized protein</fullName>
    </submittedName>
</protein>
<dbReference type="Proteomes" id="UP000067711">
    <property type="component" value="Chromosome 2"/>
</dbReference>
<proteinExistence type="predicted"/>
<evidence type="ECO:0000313" key="2">
    <source>
        <dbReference type="EMBL" id="AOJ07242.1"/>
    </source>
</evidence>
<evidence type="ECO:0000256" key="1">
    <source>
        <dbReference type="SAM" id="MobiDB-lite"/>
    </source>
</evidence>
<evidence type="ECO:0000313" key="3">
    <source>
        <dbReference type="Proteomes" id="UP000067711"/>
    </source>
</evidence>
<reference evidence="2 3" key="1">
    <citation type="submission" date="2015-12" db="EMBL/GenBank/DDBJ databases">
        <title>Diversity of Burkholderia near neighbor genomes.</title>
        <authorList>
            <person name="Sahl J."/>
            <person name="Wagner D."/>
            <person name="Keim P."/>
        </authorList>
    </citation>
    <scope>NUCLEOTIDE SEQUENCE [LARGE SCALE GENOMIC DNA]</scope>
    <source>
        <strain evidence="2 3">BDU8</strain>
    </source>
</reference>
<feature type="region of interest" description="Disordered" evidence="1">
    <location>
        <begin position="1"/>
        <end position="30"/>
    </location>
</feature>
<name>A0A1B4FU89_9BURK</name>
<accession>A0A1B4FU89</accession>
<dbReference type="AlphaFoldDB" id="A0A1B4FU89"/>
<gene>
    <name evidence="2" type="ORF">WS71_07915</name>
</gene>
<organism evidence="2 3">
    <name type="scientific">Burkholderia mayonis</name>
    <dbReference type="NCBI Taxonomy" id="1385591"/>
    <lineage>
        <taxon>Bacteria</taxon>
        <taxon>Pseudomonadati</taxon>
        <taxon>Pseudomonadota</taxon>
        <taxon>Betaproteobacteria</taxon>
        <taxon>Burkholderiales</taxon>
        <taxon>Burkholderiaceae</taxon>
        <taxon>Burkholderia</taxon>
        <taxon>pseudomallei group</taxon>
    </lineage>
</organism>
<sequence>MSDQDGYSGKREAAKPRSRAGKSKNGSAGNLGFETIVAGDTCVTFDSRDLSGRLWSAEEVMRCRSAIAMDYARALDAADVVVLAMRQH</sequence>
<dbReference type="EMBL" id="CP013388">
    <property type="protein sequence ID" value="AOJ07242.1"/>
    <property type="molecule type" value="Genomic_DNA"/>
</dbReference>